<evidence type="ECO:0000313" key="3">
    <source>
        <dbReference type="EMBL" id="KAJ7330825.1"/>
    </source>
</evidence>
<sequence>MFGLGLALKPGLGLGLSGLWLEARKYPGIDSLHSINISASSGLSVQLKLNLELTHLGRDLAGKQSKTLMSLPVHETHLDIISSAPPTAVQSSEPPMAQFQPPHAIRLHIWFVKCHGFWLTHNFAGATNDTSHLARDPATAEFLAYDRAVDPNLFTEFNALVPLTAPPADPLQNFDIVTQQRLALWLQKRASSSRIPGMGCIYATPNLGPNSAGLSMGPPTLGILRTTRNVPSEYRAQVQLVGVGSSGPFQYIPCKLGESAREIHLTHAQVEIVEAGGAGKVGYVNQDTHYRGFALPRVVAKEAAISLSSHDRNSSIWDRFCTPPGRRLDTARGTLRSLTGDRASSAAKIPAAEEGQEDHHGGSDDSSGDRAGIANPSIHEVAVWNWGSGWDWVEPGIDDEGIDGGDDLVDDDGDDGLVGDAGGVDMGVLVLELTLEELGIDEDPSARISMLPSVKTWKPSVLENAIRWVLSRWPLALDQALYWNVEHYPTERAGRSNVAEPLAASRSFIIVYGSDCRSYRTKRGSRAEKEHRDSGALKCEVGARRREVVKAEMALRRSL</sequence>
<feature type="signal peptide" evidence="2">
    <location>
        <begin position="1"/>
        <end position="15"/>
    </location>
</feature>
<evidence type="ECO:0000256" key="1">
    <source>
        <dbReference type="SAM" id="MobiDB-lite"/>
    </source>
</evidence>
<dbReference type="AlphaFoldDB" id="A0AAD7EJ90"/>
<dbReference type="Proteomes" id="UP001218218">
    <property type="component" value="Unassembled WGS sequence"/>
</dbReference>
<keyword evidence="4" id="KW-1185">Reference proteome</keyword>
<name>A0AAD7EJ90_9AGAR</name>
<protein>
    <submittedName>
        <fullName evidence="3">Uncharacterized protein</fullName>
    </submittedName>
</protein>
<proteinExistence type="predicted"/>
<organism evidence="3 4">
    <name type="scientific">Mycena albidolilacea</name>
    <dbReference type="NCBI Taxonomy" id="1033008"/>
    <lineage>
        <taxon>Eukaryota</taxon>
        <taxon>Fungi</taxon>
        <taxon>Dikarya</taxon>
        <taxon>Basidiomycota</taxon>
        <taxon>Agaricomycotina</taxon>
        <taxon>Agaricomycetes</taxon>
        <taxon>Agaricomycetidae</taxon>
        <taxon>Agaricales</taxon>
        <taxon>Marasmiineae</taxon>
        <taxon>Mycenaceae</taxon>
        <taxon>Mycena</taxon>
    </lineage>
</organism>
<reference evidence="3" key="1">
    <citation type="submission" date="2023-03" db="EMBL/GenBank/DDBJ databases">
        <title>Massive genome expansion in bonnet fungi (Mycena s.s.) driven by repeated elements and novel gene families across ecological guilds.</title>
        <authorList>
            <consortium name="Lawrence Berkeley National Laboratory"/>
            <person name="Harder C.B."/>
            <person name="Miyauchi S."/>
            <person name="Viragh M."/>
            <person name="Kuo A."/>
            <person name="Thoen E."/>
            <person name="Andreopoulos B."/>
            <person name="Lu D."/>
            <person name="Skrede I."/>
            <person name="Drula E."/>
            <person name="Henrissat B."/>
            <person name="Morin E."/>
            <person name="Kohler A."/>
            <person name="Barry K."/>
            <person name="LaButti K."/>
            <person name="Morin E."/>
            <person name="Salamov A."/>
            <person name="Lipzen A."/>
            <person name="Mereny Z."/>
            <person name="Hegedus B."/>
            <person name="Baldrian P."/>
            <person name="Stursova M."/>
            <person name="Weitz H."/>
            <person name="Taylor A."/>
            <person name="Grigoriev I.V."/>
            <person name="Nagy L.G."/>
            <person name="Martin F."/>
            <person name="Kauserud H."/>
        </authorList>
    </citation>
    <scope>NUCLEOTIDE SEQUENCE</scope>
    <source>
        <strain evidence="3">CBHHK002</strain>
    </source>
</reference>
<evidence type="ECO:0000256" key="2">
    <source>
        <dbReference type="SAM" id="SignalP"/>
    </source>
</evidence>
<gene>
    <name evidence="3" type="ORF">DFH08DRAFT_814916</name>
</gene>
<dbReference type="EMBL" id="JARIHO010000036">
    <property type="protein sequence ID" value="KAJ7330825.1"/>
    <property type="molecule type" value="Genomic_DNA"/>
</dbReference>
<keyword evidence="2" id="KW-0732">Signal</keyword>
<accession>A0AAD7EJ90</accession>
<evidence type="ECO:0000313" key="4">
    <source>
        <dbReference type="Proteomes" id="UP001218218"/>
    </source>
</evidence>
<feature type="chain" id="PRO_5041935180" evidence="2">
    <location>
        <begin position="16"/>
        <end position="559"/>
    </location>
</feature>
<feature type="region of interest" description="Disordered" evidence="1">
    <location>
        <begin position="331"/>
        <end position="372"/>
    </location>
</feature>
<comment type="caution">
    <text evidence="3">The sequence shown here is derived from an EMBL/GenBank/DDBJ whole genome shotgun (WGS) entry which is preliminary data.</text>
</comment>